<sequence>MVTEFHFVNVANKDKASQRQLRRHVMKGINLGRKFNRPSRLEASKKQLHIQPYNRKQEERPQERASSLHPPPRGFEDAFISFMLPIKLTPSSIFIINDFFANISERLYPVQLGVSLDEAKVAWLPSLFADVASSYCSLALMQACNEIFTGQGYESPEAYYYLSQTYAQVNQRLQSPHALSDSTVAMVVSLVNQEQIRRMPSGVEAHMKGLRRMIDLRGGLHELEHNRALMLKVCKIDLIYTLQFGGNTTYFRDQMELVRCNLTSQGIKFDRSAAEDTLRHQVLDINLHNVIIDSICVCNLFNHGIGNRQIDLVTFQEMVYSICYRLLNFRRLDDLSRTSVQAAYHIGLTMIVMSMFLRFDRRRVLDYRFLTCALSDTLDSWPVDADDELLLWLMMVGGIWISGELGNEWLYPLIRKTSRKLVVESWDSVHDIVKTFPWLHALHDAPGRELWETVQVTG</sequence>
<keyword evidence="2" id="KW-1185">Reference proteome</keyword>
<gene>
    <name evidence="1" type="ORF">N3K66_006187</name>
</gene>
<dbReference type="EMBL" id="CM047944">
    <property type="protein sequence ID" value="KAI9899726.1"/>
    <property type="molecule type" value="Genomic_DNA"/>
</dbReference>
<protein>
    <submittedName>
        <fullName evidence="1">Uncharacterized protein</fullName>
    </submittedName>
</protein>
<reference evidence="1" key="1">
    <citation type="submission" date="2022-10" db="EMBL/GenBank/DDBJ databases">
        <title>Complete Genome of Trichothecium roseum strain YXFP-22015, a Plant Pathogen Isolated from Citrus.</title>
        <authorList>
            <person name="Wang Y."/>
            <person name="Zhu L."/>
        </authorList>
    </citation>
    <scope>NUCLEOTIDE SEQUENCE</scope>
    <source>
        <strain evidence="1">YXFP-22015</strain>
    </source>
</reference>
<dbReference type="Proteomes" id="UP001163324">
    <property type="component" value="Chromosome 5"/>
</dbReference>
<organism evidence="1 2">
    <name type="scientific">Trichothecium roseum</name>
    <dbReference type="NCBI Taxonomy" id="47278"/>
    <lineage>
        <taxon>Eukaryota</taxon>
        <taxon>Fungi</taxon>
        <taxon>Dikarya</taxon>
        <taxon>Ascomycota</taxon>
        <taxon>Pezizomycotina</taxon>
        <taxon>Sordariomycetes</taxon>
        <taxon>Hypocreomycetidae</taxon>
        <taxon>Hypocreales</taxon>
        <taxon>Hypocreales incertae sedis</taxon>
        <taxon>Trichothecium</taxon>
    </lineage>
</organism>
<evidence type="ECO:0000313" key="2">
    <source>
        <dbReference type="Proteomes" id="UP001163324"/>
    </source>
</evidence>
<accession>A0ACC0V0I7</accession>
<comment type="caution">
    <text evidence="1">The sequence shown here is derived from an EMBL/GenBank/DDBJ whole genome shotgun (WGS) entry which is preliminary data.</text>
</comment>
<evidence type="ECO:0000313" key="1">
    <source>
        <dbReference type="EMBL" id="KAI9899726.1"/>
    </source>
</evidence>
<name>A0ACC0V0I7_9HYPO</name>
<proteinExistence type="predicted"/>